<dbReference type="RefSeq" id="WP_155093048.1">
    <property type="nucleotide sequence ID" value="NZ_CP102754.1"/>
</dbReference>
<reference evidence="1 2" key="1">
    <citation type="submission" date="2019-11" db="EMBL/GenBank/DDBJ databases">
        <title>Genome of Strain BIT-d1.</title>
        <authorList>
            <person name="Yang Y."/>
        </authorList>
    </citation>
    <scope>NUCLEOTIDE SEQUENCE [LARGE SCALE GENOMIC DNA]</scope>
    <source>
        <strain evidence="1 2">BIT-d1</strain>
    </source>
</reference>
<comment type="caution">
    <text evidence="1">The sequence shown here is derived from an EMBL/GenBank/DDBJ whole genome shotgun (WGS) entry which is preliminary data.</text>
</comment>
<sequence>MVYTITALGIIVLIWGMYVSQDPIGLMGGMALYGYVHDVNGWLDPFGLSALGGG</sequence>
<dbReference type="EMBL" id="WMJX01000040">
    <property type="protein sequence ID" value="MTG99043.1"/>
    <property type="molecule type" value="Genomic_DNA"/>
</dbReference>
<evidence type="ECO:0000313" key="2">
    <source>
        <dbReference type="Proteomes" id="UP000438760"/>
    </source>
</evidence>
<proteinExistence type="predicted"/>
<accession>A0A6I3LL16</accession>
<name>A0A6I3LL16_9FLAO</name>
<dbReference type="AlphaFoldDB" id="A0A6I3LL16"/>
<dbReference type="Proteomes" id="UP000438760">
    <property type="component" value="Unassembled WGS sequence"/>
</dbReference>
<protein>
    <submittedName>
        <fullName evidence="1">Uncharacterized protein</fullName>
    </submittedName>
</protein>
<gene>
    <name evidence="1" type="ORF">GJV76_13025</name>
</gene>
<keyword evidence="2" id="KW-1185">Reference proteome</keyword>
<dbReference type="OrthoDB" id="1375782at2"/>
<organism evidence="1 2">
    <name type="scientific">Myroides albus</name>
    <dbReference type="NCBI Taxonomy" id="2562892"/>
    <lineage>
        <taxon>Bacteria</taxon>
        <taxon>Pseudomonadati</taxon>
        <taxon>Bacteroidota</taxon>
        <taxon>Flavobacteriia</taxon>
        <taxon>Flavobacteriales</taxon>
        <taxon>Flavobacteriaceae</taxon>
        <taxon>Myroides</taxon>
    </lineage>
</organism>
<dbReference type="Gene3D" id="2.180.10.10">
    <property type="entry name" value="RHS repeat-associated core"/>
    <property type="match status" value="1"/>
</dbReference>
<evidence type="ECO:0000313" key="1">
    <source>
        <dbReference type="EMBL" id="MTG99043.1"/>
    </source>
</evidence>